<feature type="signal peptide" evidence="1">
    <location>
        <begin position="1"/>
        <end position="35"/>
    </location>
</feature>
<gene>
    <name evidence="2" type="ORF">FLP10_10765</name>
</gene>
<evidence type="ECO:0000313" key="2">
    <source>
        <dbReference type="EMBL" id="QEO14835.1"/>
    </source>
</evidence>
<dbReference type="PROSITE" id="PS51257">
    <property type="entry name" value="PROKAR_LIPOPROTEIN"/>
    <property type="match status" value="1"/>
</dbReference>
<dbReference type="KEGG" id="ail:FLP10_10765"/>
<dbReference type="EMBL" id="CP043505">
    <property type="protein sequence ID" value="QEO14835.1"/>
    <property type="molecule type" value="Genomic_DNA"/>
</dbReference>
<organism evidence="2 3">
    <name type="scientific">Agromyces intestinalis</name>
    <dbReference type="NCBI Taxonomy" id="2592652"/>
    <lineage>
        <taxon>Bacteria</taxon>
        <taxon>Bacillati</taxon>
        <taxon>Actinomycetota</taxon>
        <taxon>Actinomycetes</taxon>
        <taxon>Micrococcales</taxon>
        <taxon>Microbacteriaceae</taxon>
        <taxon>Agromyces</taxon>
    </lineage>
</organism>
<dbReference type="RefSeq" id="WP_149160854.1">
    <property type="nucleotide sequence ID" value="NZ_CP043505.1"/>
</dbReference>
<dbReference type="Gene3D" id="3.40.190.10">
    <property type="entry name" value="Periplasmic binding protein-like II"/>
    <property type="match status" value="2"/>
</dbReference>
<name>A0A5C1YH15_9MICO</name>
<reference evidence="2 3" key="1">
    <citation type="submission" date="2019-09" db="EMBL/GenBank/DDBJ databases">
        <title>Genome sequencing of strain KACC 19306.</title>
        <authorList>
            <person name="Heo J."/>
            <person name="Kim S.-J."/>
            <person name="Kim J.-S."/>
            <person name="Hong S.-B."/>
            <person name="Kwon S.-W."/>
        </authorList>
    </citation>
    <scope>NUCLEOTIDE SEQUENCE [LARGE SCALE GENOMIC DNA]</scope>
    <source>
        <strain evidence="2 3">KACC 19306</strain>
    </source>
</reference>
<dbReference type="OrthoDB" id="7808807at2"/>
<dbReference type="SUPFAM" id="SSF53850">
    <property type="entry name" value="Periplasmic binding protein-like II"/>
    <property type="match status" value="1"/>
</dbReference>
<dbReference type="Proteomes" id="UP000324678">
    <property type="component" value="Chromosome"/>
</dbReference>
<dbReference type="PANTHER" id="PTHR30024">
    <property type="entry name" value="ALIPHATIC SULFONATES-BINDING PROTEIN-RELATED"/>
    <property type="match status" value="1"/>
</dbReference>
<proteinExistence type="predicted"/>
<dbReference type="AlphaFoldDB" id="A0A5C1YH15"/>
<protein>
    <submittedName>
        <fullName evidence="2">ABC transporter substrate-binding protein</fullName>
    </submittedName>
</protein>
<evidence type="ECO:0000313" key="3">
    <source>
        <dbReference type="Proteomes" id="UP000324678"/>
    </source>
</evidence>
<evidence type="ECO:0000256" key="1">
    <source>
        <dbReference type="SAM" id="SignalP"/>
    </source>
</evidence>
<feature type="chain" id="PRO_5023105625" evidence="1">
    <location>
        <begin position="36"/>
        <end position="366"/>
    </location>
</feature>
<accession>A0A5C1YH15</accession>
<dbReference type="Pfam" id="PF13379">
    <property type="entry name" value="NMT1_2"/>
    <property type="match status" value="1"/>
</dbReference>
<keyword evidence="3" id="KW-1185">Reference proteome</keyword>
<keyword evidence="1" id="KW-0732">Signal</keyword>
<sequence length="366" mass="38964">MTRTASHTRAARTAVPAIAASLLLLAGCAASPAGGADPADARVDDLGTVIVATSGDDYTGGQLAYNVAVSEGYFADEGVTIEDFVTGNAPNTLQALINDQVNIGFLSLSTTAQAVEQGRNVKLAAAVQVTNDWSLIISNAYLESKGIDPEEFEERDIEDRADVLEGTIWATNSAGGLWERASAYLADWFGLDPERDVQLAPLENLNKISGIKDGSVQVWLASAPDNRLLVESGDAVELLSNEELAEEVPLVANARSAETIINDDWASENEELAKAFFRAYQRGADFVTTHSVDEIVTSLEKTFPDIQGERLLATVEVGKGNLPADSRHPVAALEAQIEFALASGNITAKLPIDDVYTEAYLPPATK</sequence>